<organism evidence="2 3">
    <name type="scientific">Parapusillimonas granuli</name>
    <dbReference type="NCBI Taxonomy" id="380911"/>
    <lineage>
        <taxon>Bacteria</taxon>
        <taxon>Pseudomonadati</taxon>
        <taxon>Pseudomonadota</taxon>
        <taxon>Betaproteobacteria</taxon>
        <taxon>Burkholderiales</taxon>
        <taxon>Alcaligenaceae</taxon>
        <taxon>Parapusillimonas</taxon>
    </lineage>
</organism>
<dbReference type="AlphaFoldDB" id="A0A853G657"/>
<dbReference type="InterPro" id="IPR010921">
    <property type="entry name" value="Trp_repressor/repl_initiator"/>
</dbReference>
<protein>
    <submittedName>
        <fullName evidence="2">Transposase</fullName>
    </submittedName>
</protein>
<keyword evidence="3" id="KW-1185">Reference proteome</keyword>
<dbReference type="RefSeq" id="WP_180158466.1">
    <property type="nucleotide sequence ID" value="NZ_JACCEM010000016.1"/>
</dbReference>
<dbReference type="Proteomes" id="UP000559809">
    <property type="component" value="Unassembled WGS sequence"/>
</dbReference>
<dbReference type="Gene3D" id="1.10.10.10">
    <property type="entry name" value="Winged helix-like DNA-binding domain superfamily/Winged helix DNA-binding domain"/>
    <property type="match status" value="1"/>
</dbReference>
<evidence type="ECO:0000313" key="2">
    <source>
        <dbReference type="EMBL" id="NYT51789.1"/>
    </source>
</evidence>
<reference evidence="2 3" key="1">
    <citation type="submission" date="2020-07" db="EMBL/GenBank/DDBJ databases">
        <title>Taxonomic revisions and descriptions of new bacterial species based on genomic comparisons in the high-G+C-content subgroup of the family Alcaligenaceae.</title>
        <authorList>
            <person name="Szabo A."/>
            <person name="Felfoldi T."/>
        </authorList>
    </citation>
    <scope>NUCLEOTIDE SEQUENCE [LARGE SCALE GENOMIC DNA]</scope>
    <source>
        <strain evidence="2 3">LMG 24012</strain>
    </source>
</reference>
<evidence type="ECO:0000256" key="1">
    <source>
        <dbReference type="SAM" id="MobiDB-lite"/>
    </source>
</evidence>
<dbReference type="Pfam" id="PF01527">
    <property type="entry name" value="HTH_Tnp_1"/>
    <property type="match status" value="1"/>
</dbReference>
<gene>
    <name evidence="2" type="ORF">H0A72_20950</name>
</gene>
<name>A0A853G657_9BURK</name>
<evidence type="ECO:0000313" key="3">
    <source>
        <dbReference type="Proteomes" id="UP000559809"/>
    </source>
</evidence>
<dbReference type="InterPro" id="IPR002514">
    <property type="entry name" value="Transposase_8"/>
</dbReference>
<dbReference type="GO" id="GO:0006313">
    <property type="term" value="P:DNA transposition"/>
    <property type="evidence" value="ECO:0007669"/>
    <property type="project" value="InterPro"/>
</dbReference>
<dbReference type="GO" id="GO:0004803">
    <property type="term" value="F:transposase activity"/>
    <property type="evidence" value="ECO:0007669"/>
    <property type="project" value="InterPro"/>
</dbReference>
<dbReference type="EMBL" id="JACCEM010000016">
    <property type="protein sequence ID" value="NYT51789.1"/>
    <property type="molecule type" value="Genomic_DNA"/>
</dbReference>
<dbReference type="InterPro" id="IPR036388">
    <property type="entry name" value="WH-like_DNA-bd_sf"/>
</dbReference>
<feature type="region of interest" description="Disordered" evidence="1">
    <location>
        <begin position="62"/>
        <end position="86"/>
    </location>
</feature>
<proteinExistence type="predicted"/>
<dbReference type="NCBIfam" id="NF047595">
    <property type="entry name" value="IS66_ISRel24_TnpA"/>
    <property type="match status" value="1"/>
</dbReference>
<sequence>MNDQSHSGRRRRRTFDPVFKAEVVAACQHPGISVAAVALSHGLNANLLRRWVMENERYGHHALGDDDQPECRSSALTVQSPRTSPPFIPVPLSSGPSHAGNEAIRLELKRGTTTVNISWPVSAAALCAELLGEWLR</sequence>
<dbReference type="GO" id="GO:0043565">
    <property type="term" value="F:sequence-specific DNA binding"/>
    <property type="evidence" value="ECO:0007669"/>
    <property type="project" value="InterPro"/>
</dbReference>
<dbReference type="SUPFAM" id="SSF48295">
    <property type="entry name" value="TrpR-like"/>
    <property type="match status" value="1"/>
</dbReference>
<accession>A0A853G657</accession>
<comment type="caution">
    <text evidence="2">The sequence shown here is derived from an EMBL/GenBank/DDBJ whole genome shotgun (WGS) entry which is preliminary data.</text>
</comment>